<dbReference type="AlphaFoldDB" id="A0A2U2DSI0"/>
<evidence type="ECO:0000256" key="1">
    <source>
        <dbReference type="SAM" id="MobiDB-lite"/>
    </source>
</evidence>
<sequence>MQTSGKFRHNRANSTSDSVPMTEQQPDVLSLTVPQLLRRRAGESPSLLALSARSVYGWRDRLTYAQLVERMDVMAAGLAAEGMAPDDRIAIFLGNDAGRECILTSLGALRLGASVSPLNVRYADEELQHALVLVEPAAVVCTAADAARIRRLFPPAMLLIVDGDGADMEQARRWPDPAASLALPMPPDPQDPMRLACLLFTSGTTARSKAVMHNHRTMIGAGLSCSTALGLQRGDLYQGGWPFFTSSGLNLGCMSSWVAGGGLVFEEPLSNAGRLELIGKEKSTFYHGVPSVIHFMIDEFSRGTYDVSSLRRIGYGGSAMPLEVVERIDRRWPHVQQVQIYGMTESGPSGTVLEPSMMRKKAGSIGIAMPYCGLEILDEQGQELPRGETGEIFLTGPGVATGYFRNPQATAEAFIRGGIRTGDIGHLDPDGYLFFTDRRKDVINRGGLKIASIAVEEVLYRHPAIREAAVFAIPHKDLGEDVAAAVAPAPGATLDFDEIAAFCRDKLADYARPRRFIVLDELPKNPMGKILKAELRERFRKNESGV</sequence>
<dbReference type="Pfam" id="PF00501">
    <property type="entry name" value="AMP-binding"/>
    <property type="match status" value="1"/>
</dbReference>
<dbReference type="PANTHER" id="PTHR43767:SF1">
    <property type="entry name" value="NONRIBOSOMAL PEPTIDE SYNTHASE PES1 (EUROFUNG)-RELATED"/>
    <property type="match status" value="1"/>
</dbReference>
<dbReference type="Gene3D" id="3.30.300.30">
    <property type="match status" value="1"/>
</dbReference>
<dbReference type="Gene3D" id="3.40.50.12780">
    <property type="entry name" value="N-terminal domain of ligase-like"/>
    <property type="match status" value="1"/>
</dbReference>
<dbReference type="OrthoDB" id="9803968at2"/>
<dbReference type="SUPFAM" id="SSF56801">
    <property type="entry name" value="Acetyl-CoA synthetase-like"/>
    <property type="match status" value="1"/>
</dbReference>
<evidence type="ECO:0000313" key="4">
    <source>
        <dbReference type="EMBL" id="PWE56241.1"/>
    </source>
</evidence>
<dbReference type="EMBL" id="QFBC01000004">
    <property type="protein sequence ID" value="PWE56241.1"/>
    <property type="molecule type" value="Genomic_DNA"/>
</dbReference>
<dbReference type="InterPro" id="IPR042099">
    <property type="entry name" value="ANL_N_sf"/>
</dbReference>
<dbReference type="Pfam" id="PF13193">
    <property type="entry name" value="AMP-binding_C"/>
    <property type="match status" value="1"/>
</dbReference>
<dbReference type="InterPro" id="IPR025110">
    <property type="entry name" value="AMP-bd_C"/>
</dbReference>
<keyword evidence="5" id="KW-1185">Reference proteome</keyword>
<accession>A0A2U2DSI0</accession>
<keyword evidence="4" id="KW-0436">Ligase</keyword>
<feature type="region of interest" description="Disordered" evidence="1">
    <location>
        <begin position="1"/>
        <end position="25"/>
    </location>
</feature>
<dbReference type="InterPro" id="IPR050237">
    <property type="entry name" value="ATP-dep_AMP-bd_enzyme"/>
</dbReference>
<dbReference type="InterPro" id="IPR000873">
    <property type="entry name" value="AMP-dep_synth/lig_dom"/>
</dbReference>
<feature type="domain" description="AMP-binding enzyme C-terminal" evidence="3">
    <location>
        <begin position="455"/>
        <end position="529"/>
    </location>
</feature>
<dbReference type="GO" id="GO:0016878">
    <property type="term" value="F:acid-thiol ligase activity"/>
    <property type="evidence" value="ECO:0007669"/>
    <property type="project" value="UniProtKB-ARBA"/>
</dbReference>
<protein>
    <submittedName>
        <fullName evidence="4">AMP-dependent synthetase and ligase</fullName>
    </submittedName>
</protein>
<feature type="domain" description="AMP-dependent synthetase/ligase" evidence="2">
    <location>
        <begin position="39"/>
        <end position="404"/>
    </location>
</feature>
<feature type="compositionally biased region" description="Polar residues" evidence="1">
    <location>
        <begin position="12"/>
        <end position="25"/>
    </location>
</feature>
<dbReference type="Proteomes" id="UP000245252">
    <property type="component" value="Unassembled WGS sequence"/>
</dbReference>
<name>A0A2U2DSI0_9HYPH</name>
<gene>
    <name evidence="4" type="ORF">DEM27_12515</name>
</gene>
<evidence type="ECO:0000259" key="2">
    <source>
        <dbReference type="Pfam" id="PF00501"/>
    </source>
</evidence>
<organism evidence="4 5">
    <name type="scientific">Metarhizobium album</name>
    <dbReference type="NCBI Taxonomy" id="2182425"/>
    <lineage>
        <taxon>Bacteria</taxon>
        <taxon>Pseudomonadati</taxon>
        <taxon>Pseudomonadota</taxon>
        <taxon>Alphaproteobacteria</taxon>
        <taxon>Hyphomicrobiales</taxon>
        <taxon>Rhizobiaceae</taxon>
        <taxon>Metarhizobium</taxon>
    </lineage>
</organism>
<proteinExistence type="predicted"/>
<evidence type="ECO:0000259" key="3">
    <source>
        <dbReference type="Pfam" id="PF13193"/>
    </source>
</evidence>
<comment type="caution">
    <text evidence="4">The sequence shown here is derived from an EMBL/GenBank/DDBJ whole genome shotgun (WGS) entry which is preliminary data.</text>
</comment>
<feature type="compositionally biased region" description="Basic residues" evidence="1">
    <location>
        <begin position="1"/>
        <end position="11"/>
    </location>
</feature>
<dbReference type="PANTHER" id="PTHR43767">
    <property type="entry name" value="LONG-CHAIN-FATTY-ACID--COA LIGASE"/>
    <property type="match status" value="1"/>
</dbReference>
<evidence type="ECO:0000313" key="5">
    <source>
        <dbReference type="Proteomes" id="UP000245252"/>
    </source>
</evidence>
<reference evidence="4 5" key="1">
    <citation type="submission" date="2018-05" db="EMBL/GenBank/DDBJ databases">
        <title>The draft genome of strain NS-104.</title>
        <authorList>
            <person name="Hang P."/>
            <person name="Jiang J."/>
        </authorList>
    </citation>
    <scope>NUCLEOTIDE SEQUENCE [LARGE SCALE GENOMIC DNA]</scope>
    <source>
        <strain evidence="4 5">NS-104</strain>
    </source>
</reference>
<dbReference type="InterPro" id="IPR045851">
    <property type="entry name" value="AMP-bd_C_sf"/>
</dbReference>